<proteinExistence type="predicted"/>
<keyword evidence="2" id="KW-1185">Reference proteome</keyword>
<sequence>MSTPALRQLELFGHAREACLGWFLVCVSSEDGKHVAYSHAFRESMGNTSLPNTAAPIDTRHAQDNLVLAYTRLL</sequence>
<protein>
    <submittedName>
        <fullName evidence="1">Uncharacterized protein</fullName>
    </submittedName>
</protein>
<gene>
    <name evidence="1" type="ORF">H3H36_16720</name>
</gene>
<name>A0A7W2EJM2_9BURK</name>
<evidence type="ECO:0000313" key="2">
    <source>
        <dbReference type="Proteomes" id="UP000566711"/>
    </source>
</evidence>
<accession>A0A7W2EJM2</accession>
<comment type="caution">
    <text evidence="1">The sequence shown here is derived from an EMBL/GenBank/DDBJ whole genome shotgun (WGS) entry which is preliminary data.</text>
</comment>
<dbReference type="EMBL" id="JACEZS010000014">
    <property type="protein sequence ID" value="MBA5607002.1"/>
    <property type="molecule type" value="Genomic_DNA"/>
</dbReference>
<reference evidence="1 2" key="1">
    <citation type="submission" date="2020-07" db="EMBL/GenBank/DDBJ databases">
        <title>Novel species isolated from subtropical streams in China.</title>
        <authorList>
            <person name="Lu H."/>
        </authorList>
    </citation>
    <scope>NUCLEOTIDE SEQUENCE [LARGE SCALE GENOMIC DNA]</scope>
    <source>
        <strain evidence="1 2">FT3S</strain>
    </source>
</reference>
<organism evidence="1 2">
    <name type="scientific">Rugamonas fusca</name>
    <dbReference type="NCBI Taxonomy" id="2758568"/>
    <lineage>
        <taxon>Bacteria</taxon>
        <taxon>Pseudomonadati</taxon>
        <taxon>Pseudomonadota</taxon>
        <taxon>Betaproteobacteria</taxon>
        <taxon>Burkholderiales</taxon>
        <taxon>Oxalobacteraceae</taxon>
        <taxon>Telluria group</taxon>
        <taxon>Rugamonas</taxon>
    </lineage>
</organism>
<dbReference type="RefSeq" id="WP_182219225.1">
    <property type="nucleotide sequence ID" value="NZ_JACEZS010000014.1"/>
</dbReference>
<dbReference type="AlphaFoldDB" id="A0A7W2EJM2"/>
<dbReference type="Proteomes" id="UP000566711">
    <property type="component" value="Unassembled WGS sequence"/>
</dbReference>
<evidence type="ECO:0000313" key="1">
    <source>
        <dbReference type="EMBL" id="MBA5607002.1"/>
    </source>
</evidence>